<dbReference type="AlphaFoldDB" id="A0A381UBJ1"/>
<gene>
    <name evidence="1" type="ORF">METZ01_LOCUS77812</name>
</gene>
<dbReference type="EMBL" id="UINC01006015">
    <property type="protein sequence ID" value="SVA24958.1"/>
    <property type="molecule type" value="Genomic_DNA"/>
</dbReference>
<name>A0A381UBJ1_9ZZZZ</name>
<evidence type="ECO:0000313" key="1">
    <source>
        <dbReference type="EMBL" id="SVA24958.1"/>
    </source>
</evidence>
<reference evidence="1" key="1">
    <citation type="submission" date="2018-05" db="EMBL/GenBank/DDBJ databases">
        <authorList>
            <person name="Lanie J.A."/>
            <person name="Ng W.-L."/>
            <person name="Kazmierczak K.M."/>
            <person name="Andrzejewski T.M."/>
            <person name="Davidsen T.M."/>
            <person name="Wayne K.J."/>
            <person name="Tettelin H."/>
            <person name="Glass J.I."/>
            <person name="Rusch D."/>
            <person name="Podicherti R."/>
            <person name="Tsui H.-C.T."/>
            <person name="Winkler M.E."/>
        </authorList>
    </citation>
    <scope>NUCLEOTIDE SEQUENCE</scope>
</reference>
<organism evidence="1">
    <name type="scientific">marine metagenome</name>
    <dbReference type="NCBI Taxonomy" id="408172"/>
    <lineage>
        <taxon>unclassified sequences</taxon>
        <taxon>metagenomes</taxon>
        <taxon>ecological metagenomes</taxon>
    </lineage>
</organism>
<proteinExistence type="predicted"/>
<accession>A0A381UBJ1</accession>
<protein>
    <submittedName>
        <fullName evidence="1">Uncharacterized protein</fullName>
    </submittedName>
</protein>
<sequence>MLDKSLLLRQMRKHAQTFSSAVKPVKEPDDADVNRALSLIEIAEKDSKLVAFRKMSFKTPSLLKGMFLEDNLTGLRSEIEKRLPESTHLNIYKTQGKQPDELEKIKRAEQKLKKVLDTKNC</sequence>